<evidence type="ECO:0000256" key="5">
    <source>
        <dbReference type="SAM" id="MobiDB-lite"/>
    </source>
</evidence>
<keyword evidence="4" id="KW-0949">S-adenosyl-L-methionine</keyword>
<dbReference type="EMBL" id="JAAGNX010000002">
    <property type="protein sequence ID" value="NDV62288.1"/>
    <property type="molecule type" value="Genomic_DNA"/>
</dbReference>
<reference evidence="6 7" key="1">
    <citation type="submission" date="2020-02" db="EMBL/GenBank/DDBJ databases">
        <title>Albibacoteraceae fam. nov., the first described family within the subdivision 4 Verrucomicrobia.</title>
        <authorList>
            <person name="Xi F."/>
        </authorList>
    </citation>
    <scope>NUCLEOTIDE SEQUENCE [LARGE SCALE GENOMIC DNA]</scope>
    <source>
        <strain evidence="6 7">CK1056</strain>
    </source>
</reference>
<evidence type="ECO:0000313" key="7">
    <source>
        <dbReference type="Proteomes" id="UP000478417"/>
    </source>
</evidence>
<dbReference type="SUPFAM" id="SSF53335">
    <property type="entry name" value="S-adenosyl-L-methionine-dependent methyltransferases"/>
    <property type="match status" value="1"/>
</dbReference>
<accession>A0A6B2M049</accession>
<dbReference type="GO" id="GO:0008757">
    <property type="term" value="F:S-adenosylmethionine-dependent methyltransferase activity"/>
    <property type="evidence" value="ECO:0007669"/>
    <property type="project" value="InterPro"/>
</dbReference>
<evidence type="ECO:0000256" key="1">
    <source>
        <dbReference type="ARBA" id="ARBA00022553"/>
    </source>
</evidence>
<comment type="caution">
    <text evidence="6">The sequence shown here is derived from an EMBL/GenBank/DDBJ whole genome shotgun (WGS) entry which is preliminary data.</text>
</comment>
<dbReference type="Proteomes" id="UP000478417">
    <property type="component" value="Unassembled WGS sequence"/>
</dbReference>
<dbReference type="PANTHER" id="PTHR32183">
    <property type="match status" value="1"/>
</dbReference>
<dbReference type="PROSITE" id="PS51585">
    <property type="entry name" value="SAM_MT_TPMT"/>
    <property type="match status" value="1"/>
</dbReference>
<keyword evidence="2 6" id="KW-0489">Methyltransferase</keyword>
<evidence type="ECO:0000256" key="3">
    <source>
        <dbReference type="ARBA" id="ARBA00022679"/>
    </source>
</evidence>
<protein>
    <submittedName>
        <fullName evidence="6">Methyltransferase domain-containing protein</fullName>
    </submittedName>
</protein>
<keyword evidence="7" id="KW-1185">Reference proteome</keyword>
<name>A0A6B2M049_9BACT</name>
<dbReference type="InterPro" id="IPR029063">
    <property type="entry name" value="SAM-dependent_MTases_sf"/>
</dbReference>
<evidence type="ECO:0000256" key="2">
    <source>
        <dbReference type="ARBA" id="ARBA00022603"/>
    </source>
</evidence>
<keyword evidence="3 6" id="KW-0808">Transferase</keyword>
<dbReference type="AlphaFoldDB" id="A0A6B2M049"/>
<dbReference type="CDD" id="cd02440">
    <property type="entry name" value="AdoMet_MTases"/>
    <property type="match status" value="1"/>
</dbReference>
<evidence type="ECO:0000256" key="4">
    <source>
        <dbReference type="ARBA" id="ARBA00022691"/>
    </source>
</evidence>
<proteinExistence type="predicted"/>
<feature type="region of interest" description="Disordered" evidence="5">
    <location>
        <begin position="1"/>
        <end position="27"/>
    </location>
</feature>
<dbReference type="Pfam" id="PF05724">
    <property type="entry name" value="TPMT"/>
    <property type="match status" value="1"/>
</dbReference>
<dbReference type="Gene3D" id="3.40.50.150">
    <property type="entry name" value="Vaccinia Virus protein VP39"/>
    <property type="match status" value="1"/>
</dbReference>
<dbReference type="InterPro" id="IPR008854">
    <property type="entry name" value="TPMT"/>
</dbReference>
<keyword evidence="1" id="KW-0597">Phosphoprotein</keyword>
<sequence>MESAPGESDAFWEGRWQSGHTPWDHGRPAPPFAEFVQNEGAPTGEILIPGAGSGHDVRFFAELGARVTGLDIAPSAIEVAQARNPCPGARYMLGDILNPAPELHRQFDWVVEHTCLCAMEPKFWPAYAAAIPKLLRPGGHFLALFYRNPHDDAGPPFGIDEATIESLFEPRFSLLKAGVPKQAYESRAGREELRLYRLSD</sequence>
<dbReference type="PANTHER" id="PTHR32183:SF6">
    <property type="entry name" value="CYSTEINE SULFINATE DESULFINASE_CYSTEINE DESULFURASE AND RELATED ENZYMES"/>
    <property type="match status" value="1"/>
</dbReference>
<dbReference type="RefSeq" id="WP_163964051.1">
    <property type="nucleotide sequence ID" value="NZ_JAAGNX010000002.1"/>
</dbReference>
<evidence type="ECO:0000313" key="6">
    <source>
        <dbReference type="EMBL" id="NDV62288.1"/>
    </source>
</evidence>
<dbReference type="GO" id="GO:0032259">
    <property type="term" value="P:methylation"/>
    <property type="evidence" value="ECO:0007669"/>
    <property type="project" value="UniProtKB-KW"/>
</dbReference>
<organism evidence="6 7">
    <name type="scientific">Oceanipulchritudo coccoides</name>
    <dbReference type="NCBI Taxonomy" id="2706888"/>
    <lineage>
        <taxon>Bacteria</taxon>
        <taxon>Pseudomonadati</taxon>
        <taxon>Verrucomicrobiota</taxon>
        <taxon>Opitutia</taxon>
        <taxon>Puniceicoccales</taxon>
        <taxon>Oceanipulchritudinaceae</taxon>
        <taxon>Oceanipulchritudo</taxon>
    </lineage>
</organism>
<gene>
    <name evidence="6" type="ORF">G0Q06_07500</name>
</gene>